<evidence type="ECO:0000259" key="6">
    <source>
        <dbReference type="PROSITE" id="PS51198"/>
    </source>
</evidence>
<keyword evidence="1 5" id="KW-0547">Nucleotide-binding</keyword>
<dbReference type="GO" id="GO:0003678">
    <property type="term" value="F:DNA helicase activity"/>
    <property type="evidence" value="ECO:0007669"/>
    <property type="project" value="InterPro"/>
</dbReference>
<gene>
    <name evidence="7" type="ORF">GO493_29190</name>
</gene>
<organism evidence="7 8">
    <name type="scientific">Chitinophaga tropicalis</name>
    <dbReference type="NCBI Taxonomy" id="2683588"/>
    <lineage>
        <taxon>Bacteria</taxon>
        <taxon>Pseudomonadati</taxon>
        <taxon>Bacteroidota</taxon>
        <taxon>Chitinophagia</taxon>
        <taxon>Chitinophagales</taxon>
        <taxon>Chitinophagaceae</taxon>
        <taxon>Chitinophaga</taxon>
    </lineage>
</organism>
<accession>A0A7K1UDB5</accession>
<sequence>MLQITNDDIAHAEQILFNRTGVFDQERIQFIRELNTCDLQAVPGSGKTTVLLAKLLILERHLPLTDNRAILVISHTNAAIDEIRGKIGVHCPKLFSAPHFVGTIQAFVDKFLATPYYTTKLKQKPKRIDDDIYIEKASRFSTTTLGGFNGQAVRNARAYLNFYGNIDSIRFSFQNNQTSLTNGLNGRALTIKRPRSNANNDWNAVEKAEVLRWIYNFKVKILKNGYLCFDDAYYLADGYLAACPTIVDIIQKRFSHVFVDEMQDMGAHQYELLEKLFAASQGNSICYQRIGDKNQAIYTGISSNGNTWTDRPLVLQLNGSHRLTPHTARIVEKIACTPIRVAGLQTNEDGSPISLLPHILVYNDGNIGTVISYFADMVALYRASGDVPVTGRQSYKAICWNTKSETGKIRLNNYHPAFDRQHHTPKVNYDSLESYLLCPQDTSAFGPVVKHIGNALLRVLRMEDVEVLPGLSYNKTEFYKFLKEHHPQFYQNLQSRLYYWSRQVLLGQSTNTLTEITAFLPSLLALFQKQVNLSGAFITPNQVVVNNSAPNPQPLAHPNQFVHPDFNIDICTVHASKGQTHTATLYMESNYQKDIAGLGSHESERLAGYLLNLARPQHINVYVEQSLRTAYVGFSRPTHLLCFAVHEAHFNARLTGLDQFNPKEWTILPVP</sequence>
<dbReference type="Pfam" id="PF00580">
    <property type="entry name" value="UvrD-helicase"/>
    <property type="match status" value="1"/>
</dbReference>
<keyword evidence="4 5" id="KW-0067">ATP-binding</keyword>
<dbReference type="PROSITE" id="PS51198">
    <property type="entry name" value="UVRD_HELICASE_ATP_BIND"/>
    <property type="match status" value="1"/>
</dbReference>
<dbReference type="GO" id="GO:0003677">
    <property type="term" value="F:DNA binding"/>
    <property type="evidence" value="ECO:0007669"/>
    <property type="project" value="InterPro"/>
</dbReference>
<dbReference type="InterPro" id="IPR027417">
    <property type="entry name" value="P-loop_NTPase"/>
</dbReference>
<evidence type="ECO:0000256" key="2">
    <source>
        <dbReference type="ARBA" id="ARBA00022801"/>
    </source>
</evidence>
<protein>
    <submittedName>
        <fullName evidence="7">AAA family ATPase</fullName>
    </submittedName>
</protein>
<dbReference type="InterPro" id="IPR000212">
    <property type="entry name" value="DNA_helicase_UvrD/REP"/>
</dbReference>
<comment type="caution">
    <text evidence="7">The sequence shown here is derived from an EMBL/GenBank/DDBJ whole genome shotgun (WGS) entry which is preliminary data.</text>
</comment>
<dbReference type="Proteomes" id="UP000461730">
    <property type="component" value="Unassembled WGS sequence"/>
</dbReference>
<dbReference type="Gene3D" id="3.40.50.300">
    <property type="entry name" value="P-loop containing nucleotide triphosphate hydrolases"/>
    <property type="match status" value="1"/>
</dbReference>
<keyword evidence="2 5" id="KW-0378">Hydrolase</keyword>
<dbReference type="PANTHER" id="PTHR11070">
    <property type="entry name" value="UVRD / RECB / PCRA DNA HELICASE FAMILY MEMBER"/>
    <property type="match status" value="1"/>
</dbReference>
<evidence type="ECO:0000256" key="4">
    <source>
        <dbReference type="ARBA" id="ARBA00022840"/>
    </source>
</evidence>
<dbReference type="GO" id="GO:0005524">
    <property type="term" value="F:ATP binding"/>
    <property type="evidence" value="ECO:0007669"/>
    <property type="project" value="UniProtKB-UniRule"/>
</dbReference>
<keyword evidence="3 5" id="KW-0347">Helicase</keyword>
<evidence type="ECO:0000256" key="3">
    <source>
        <dbReference type="ARBA" id="ARBA00022806"/>
    </source>
</evidence>
<evidence type="ECO:0000256" key="5">
    <source>
        <dbReference type="PROSITE-ProRule" id="PRU00560"/>
    </source>
</evidence>
<dbReference type="InterPro" id="IPR014016">
    <property type="entry name" value="UvrD-like_ATP-bd"/>
</dbReference>
<name>A0A7K1UDB5_9BACT</name>
<dbReference type="EMBL" id="WRXN01000024">
    <property type="protein sequence ID" value="MVT12364.1"/>
    <property type="molecule type" value="Genomic_DNA"/>
</dbReference>
<dbReference type="RefSeq" id="WP_157309783.1">
    <property type="nucleotide sequence ID" value="NZ_WRXN01000024.1"/>
</dbReference>
<feature type="domain" description="UvrD-like helicase ATP-binding" evidence="6">
    <location>
        <begin position="20"/>
        <end position="351"/>
    </location>
</feature>
<feature type="binding site" evidence="5">
    <location>
        <begin position="41"/>
        <end position="48"/>
    </location>
    <ligand>
        <name>ATP</name>
        <dbReference type="ChEBI" id="CHEBI:30616"/>
    </ligand>
</feature>
<evidence type="ECO:0000313" key="7">
    <source>
        <dbReference type="EMBL" id="MVT12364.1"/>
    </source>
</evidence>
<evidence type="ECO:0000313" key="8">
    <source>
        <dbReference type="Proteomes" id="UP000461730"/>
    </source>
</evidence>
<reference evidence="7 8" key="1">
    <citation type="submission" date="2019-12" db="EMBL/GenBank/DDBJ databases">
        <title>Chitinophaga sp. strain ysch24 (GDMCC 1.1355), whole genome shotgun sequence.</title>
        <authorList>
            <person name="Zhang X."/>
        </authorList>
    </citation>
    <scope>NUCLEOTIDE SEQUENCE [LARGE SCALE GENOMIC DNA]</scope>
    <source>
        <strain evidence="8">ysch24</strain>
    </source>
</reference>
<dbReference type="AlphaFoldDB" id="A0A7K1UDB5"/>
<proteinExistence type="predicted"/>
<dbReference type="SUPFAM" id="SSF52540">
    <property type="entry name" value="P-loop containing nucleoside triphosphate hydrolases"/>
    <property type="match status" value="1"/>
</dbReference>
<evidence type="ECO:0000256" key="1">
    <source>
        <dbReference type="ARBA" id="ARBA00022741"/>
    </source>
</evidence>
<keyword evidence="8" id="KW-1185">Reference proteome</keyword>
<dbReference type="GO" id="GO:0016787">
    <property type="term" value="F:hydrolase activity"/>
    <property type="evidence" value="ECO:0007669"/>
    <property type="project" value="UniProtKB-UniRule"/>
</dbReference>